<dbReference type="AlphaFoldDB" id="A0AB39DMU0"/>
<dbReference type="EMBL" id="CP158257">
    <property type="protein sequence ID" value="XDJ55420.1"/>
    <property type="molecule type" value="Genomic_DNA"/>
</dbReference>
<proteinExistence type="predicted"/>
<feature type="transmembrane region" description="Helical" evidence="1">
    <location>
        <begin position="130"/>
        <end position="149"/>
    </location>
</feature>
<gene>
    <name evidence="2" type="ORF">ABRZ00_12895</name>
</gene>
<evidence type="ECO:0000256" key="1">
    <source>
        <dbReference type="SAM" id="Phobius"/>
    </source>
</evidence>
<dbReference type="RefSeq" id="WP_368647753.1">
    <property type="nucleotide sequence ID" value="NZ_CP158257.1"/>
</dbReference>
<reference evidence="2" key="1">
    <citation type="submission" date="2024-05" db="EMBL/GenBank/DDBJ databases">
        <authorList>
            <person name="Luo Y.-C."/>
            <person name="Nicholds J."/>
            <person name="Mortimer T."/>
            <person name="Maboni G."/>
        </authorList>
    </citation>
    <scope>NUCLEOTIDE SEQUENCE</scope>
    <source>
        <strain evidence="2">150221</strain>
    </source>
</reference>
<organism evidence="2">
    <name type="scientific">Castellaniella ginsengisoli</name>
    <dbReference type="NCBI Taxonomy" id="546114"/>
    <lineage>
        <taxon>Bacteria</taxon>
        <taxon>Pseudomonadati</taxon>
        <taxon>Pseudomonadota</taxon>
        <taxon>Betaproteobacteria</taxon>
        <taxon>Burkholderiales</taxon>
        <taxon>Alcaligenaceae</taxon>
        <taxon>Castellaniella</taxon>
    </lineage>
</organism>
<sequence length="322" mass="35908">MERITVATLDQVVDLIRRLLDKEPGINYEQIGLSDDLTTITIEIKGDRYHGTVSGDLAHGLWDLQQEVYRALAYTLTGVDDKRRLGKIPEDWKLQFEVRDGSTILTASVKWVINALKEGYLAMDDNHKTIVILGVALVITSGVGLTYVANNYIDAHERIEMEQERTNQFEVIARAARAVPDFSRWREAARNGAKSVAKSVPDADSLRIGEEQLGAHQIREINARAVREAPTTEPIIEPFRVVGFKRQDDGVSKFTIIGADSELTVVLDAESFTNEQLDLLWSAAQHNARVSLEVQIKRVGDVVKGAWVTDILAPEVPDNKNP</sequence>
<dbReference type="KEGG" id="cgin:ABRZ00_12895"/>
<name>A0AB39DMU0_9BURK</name>
<dbReference type="GeneID" id="93068447"/>
<keyword evidence="1" id="KW-1133">Transmembrane helix</keyword>
<keyword evidence="1" id="KW-0812">Transmembrane</keyword>
<keyword evidence="1" id="KW-0472">Membrane</keyword>
<accession>A0AB39DMU0</accession>
<protein>
    <submittedName>
        <fullName evidence="2">Uncharacterized protein</fullName>
    </submittedName>
</protein>
<evidence type="ECO:0000313" key="2">
    <source>
        <dbReference type="EMBL" id="XDJ55420.1"/>
    </source>
</evidence>